<keyword evidence="5 6" id="KW-0233">DNA recombination</keyword>
<dbReference type="AlphaFoldDB" id="C4XFF2"/>
<comment type="function">
    <text evidence="1 6">Required for the transposition of the insertion element.</text>
</comment>
<dbReference type="GO" id="GO:0003677">
    <property type="term" value="F:DNA binding"/>
    <property type="evidence" value="ECO:0007669"/>
    <property type="project" value="UniProtKB-UniRule"/>
</dbReference>
<evidence type="ECO:0000256" key="1">
    <source>
        <dbReference type="ARBA" id="ARBA00002190"/>
    </source>
</evidence>
<dbReference type="PANTHER" id="PTHR33217:SF8">
    <property type="entry name" value="MUTATOR FAMILY TRANSPOSASE"/>
    <property type="match status" value="1"/>
</dbReference>
<dbReference type="InterPro" id="IPR001207">
    <property type="entry name" value="Transposase_mutator"/>
</dbReference>
<keyword evidence="4 6" id="KW-0238">DNA-binding</keyword>
<dbReference type="GO" id="GO:0004803">
    <property type="term" value="F:transposase activity"/>
    <property type="evidence" value="ECO:0007669"/>
    <property type="project" value="UniProtKB-UniRule"/>
</dbReference>
<dbReference type="HOGENOM" id="CLU_036805_12_4_14"/>
<dbReference type="PATRIC" id="fig|496833.3.peg.199"/>
<dbReference type="Pfam" id="PF00872">
    <property type="entry name" value="Transposase_mut"/>
    <property type="match status" value="1"/>
</dbReference>
<protein>
    <recommendedName>
        <fullName evidence="6">Mutator family transposase</fullName>
    </recommendedName>
</protein>
<evidence type="ECO:0000256" key="6">
    <source>
        <dbReference type="RuleBase" id="RU365089"/>
    </source>
</evidence>
<gene>
    <name evidence="7" type="ordered locus">MBIO_0609</name>
</gene>
<comment type="similarity">
    <text evidence="2 6">Belongs to the transposase mutator family.</text>
</comment>
<keyword evidence="3 6" id="KW-0815">Transposition</keyword>
<accession>C4XFF2</accession>
<proteinExistence type="inferred from homology"/>
<reference evidence="7 8" key="1">
    <citation type="journal article" date="2009" name="Curr. Microbiol.">
        <title>Molecular cloning and expression of a novel cholinephosphotransferase involved in glycoglycerophospholipid biosynthesis of Mycoplasma fermentans.</title>
        <authorList>
            <person name="Ishida N."/>
            <person name="Irikura D."/>
            <person name="Matsuda K."/>
            <person name="Sato S."/>
            <person name="Asano K."/>
        </authorList>
    </citation>
    <scope>NUCLEOTIDE SEQUENCE [LARGE SCALE GENOMIC DNA]</scope>
    <source>
        <strain evidence="8">ATCC 19989 / NBRC 14854 / NCTC 10117 / PG18</strain>
    </source>
</reference>
<dbReference type="eggNOG" id="COG3328">
    <property type="taxonomic scope" value="Bacteria"/>
</dbReference>
<keyword evidence="6" id="KW-0814">Transposable element</keyword>
<sequence>MIDNKLSRKDFLFMKRKTINPVIDEITEKILENYNPVTSGDLSMAMKEVFQNTIQKMMNKEFDNFMGYEKNDNKVQKNYRNGFSNKNVNSQYGQMEIDIPRDREAKFEPIIIKKYERDISELVDMVFALYSRGMLTRDVSDFYV</sequence>
<dbReference type="Proteomes" id="UP000006810">
    <property type="component" value="Chromosome"/>
</dbReference>
<dbReference type="PANTHER" id="PTHR33217">
    <property type="entry name" value="TRANSPOSASE FOR INSERTION SEQUENCE ELEMENT IS1081"/>
    <property type="match status" value="1"/>
</dbReference>
<dbReference type="EMBL" id="AP009608">
    <property type="protein sequence ID" value="BAH69874.1"/>
    <property type="molecule type" value="Genomic_DNA"/>
</dbReference>
<evidence type="ECO:0000313" key="8">
    <source>
        <dbReference type="Proteomes" id="UP000006810"/>
    </source>
</evidence>
<dbReference type="GO" id="GO:0006313">
    <property type="term" value="P:DNA transposition"/>
    <property type="evidence" value="ECO:0007669"/>
    <property type="project" value="UniProtKB-UniRule"/>
</dbReference>
<dbReference type="KEGG" id="mfp:MBIO_0609"/>
<evidence type="ECO:0000256" key="5">
    <source>
        <dbReference type="ARBA" id="ARBA00023172"/>
    </source>
</evidence>
<evidence type="ECO:0000256" key="4">
    <source>
        <dbReference type="ARBA" id="ARBA00023125"/>
    </source>
</evidence>
<evidence type="ECO:0000256" key="2">
    <source>
        <dbReference type="ARBA" id="ARBA00010961"/>
    </source>
</evidence>
<keyword evidence="8" id="KW-1185">Reference proteome</keyword>
<evidence type="ECO:0000256" key="3">
    <source>
        <dbReference type="ARBA" id="ARBA00022578"/>
    </source>
</evidence>
<name>C4XFF2_MYCFP</name>
<organism evidence="7 8">
    <name type="scientific">Mycoplasmopsis fermentans (strain ATCC 19989 / NBRC 14854 / NCTC 10117 / PG18)</name>
    <name type="common">Mycoplasma fermentans</name>
    <dbReference type="NCBI Taxonomy" id="496833"/>
    <lineage>
        <taxon>Bacteria</taxon>
        <taxon>Bacillati</taxon>
        <taxon>Mycoplasmatota</taxon>
        <taxon>Mycoplasmoidales</taxon>
        <taxon>Metamycoplasmataceae</taxon>
        <taxon>Mycoplasmopsis</taxon>
    </lineage>
</organism>
<evidence type="ECO:0000313" key="7">
    <source>
        <dbReference type="EMBL" id="BAH69874.1"/>
    </source>
</evidence>